<feature type="region of interest" description="Disordered" evidence="1">
    <location>
        <begin position="183"/>
        <end position="234"/>
    </location>
</feature>
<feature type="compositionally biased region" description="Basic and acidic residues" evidence="1">
    <location>
        <begin position="86"/>
        <end position="96"/>
    </location>
</feature>
<accession>A0AAN4YC62</accession>
<sequence>MHCLNCCSRAAHPSAVYPADAQQPSKKPELATYRGRKIVDICMSSPEQGRSTIGHNESPSAKCRRQRLKAGNSKANESNETTQSQDESKEESAMARRLSEMTEQAMLEGGRSARKNIEHAGFSDDLKKQLEERITATAFKSDHATAHSIVNMPVYIAAAEPWSGTESLQDVTLRMLDSSKKPMRVPYKIPQPNPVDMRISPKPSKSPGLRLAQAKDRTSTYTLSQSPGVTDEEREAMRREMRERFTPGGRPMPMTIQGLASLANERIEDAMSRGQFERIKRGKGVNTQTDHNANSAFIDTTEYFMNKMIQKQELVPPWIEKQQELAREVDRFRQRLRTEWRRQAARLIASEGGSLEAQMRRAQAYAAAEARLAEKVKIERSFQELYNVEPSAANPNNDENIASTSPEVETKENPSLPYVSPLRDPQYLSTERSFYELAVKNLNNLTRSYNLQAPPVAQKPYINLERELSTCYADVAPTLAEEIKRRATERTSPKSVGSKAPGIIESLSTSTTTRVYEEDKTKGYGFKEFWRDLFAKKD</sequence>
<feature type="compositionally biased region" description="Polar residues" evidence="1">
    <location>
        <begin position="73"/>
        <end position="85"/>
    </location>
</feature>
<evidence type="ECO:0000313" key="3">
    <source>
        <dbReference type="EMBL" id="GMG25683.1"/>
    </source>
</evidence>
<gene>
    <name evidence="3" type="ORF">Aory04_000266300</name>
</gene>
<feature type="compositionally biased region" description="Polar residues" evidence="1">
    <location>
        <begin position="393"/>
        <end position="407"/>
    </location>
</feature>
<dbReference type="PANTHER" id="PTHR39394:SF1">
    <property type="entry name" value="DNAJ HOMOLOGUE SUBFAMILY C MEMBER 28 CONSERVED DOMAIN-CONTAINING PROTEIN"/>
    <property type="match status" value="1"/>
</dbReference>
<feature type="compositionally biased region" description="Polar residues" evidence="1">
    <location>
        <begin position="45"/>
        <end position="59"/>
    </location>
</feature>
<organism evidence="3 4">
    <name type="scientific">Aspergillus oryzae</name>
    <name type="common">Yellow koji mold</name>
    <dbReference type="NCBI Taxonomy" id="5062"/>
    <lineage>
        <taxon>Eukaryota</taxon>
        <taxon>Fungi</taxon>
        <taxon>Dikarya</taxon>
        <taxon>Ascomycota</taxon>
        <taxon>Pezizomycotina</taxon>
        <taxon>Eurotiomycetes</taxon>
        <taxon>Eurotiomycetidae</taxon>
        <taxon>Eurotiales</taxon>
        <taxon>Aspergillaceae</taxon>
        <taxon>Aspergillus</taxon>
        <taxon>Aspergillus subgen. Circumdati</taxon>
    </lineage>
</organism>
<evidence type="ECO:0000256" key="1">
    <source>
        <dbReference type="SAM" id="MobiDB-lite"/>
    </source>
</evidence>
<proteinExistence type="predicted"/>
<dbReference type="PANTHER" id="PTHR39394">
    <property type="entry name" value="YALI0E31793P"/>
    <property type="match status" value="1"/>
</dbReference>
<evidence type="ECO:0000259" key="2">
    <source>
        <dbReference type="Pfam" id="PF09350"/>
    </source>
</evidence>
<dbReference type="InterPro" id="IPR018961">
    <property type="entry name" value="DnaJ_homolog_subfam-C_membr-28"/>
</dbReference>
<reference evidence="3" key="1">
    <citation type="submission" date="2023-04" db="EMBL/GenBank/DDBJ databases">
        <title>Aspergillus oryzae NBRC 4228.</title>
        <authorList>
            <person name="Ichikawa N."/>
            <person name="Sato H."/>
            <person name="Tonouchi N."/>
        </authorList>
    </citation>
    <scope>NUCLEOTIDE SEQUENCE</scope>
    <source>
        <strain evidence="3">NBRC 4228</strain>
    </source>
</reference>
<feature type="region of interest" description="Disordered" evidence="1">
    <location>
        <begin position="389"/>
        <end position="422"/>
    </location>
</feature>
<feature type="domain" description="DnaJ homologue subfamily C member 28 conserved" evidence="2">
    <location>
        <begin position="262"/>
        <end position="333"/>
    </location>
</feature>
<name>A0AAN4YC62_ASPOZ</name>
<dbReference type="AlphaFoldDB" id="A0AAN4YC62"/>
<feature type="region of interest" description="Disordered" evidence="1">
    <location>
        <begin position="42"/>
        <end position="96"/>
    </location>
</feature>
<evidence type="ECO:0000313" key="4">
    <source>
        <dbReference type="Proteomes" id="UP001165205"/>
    </source>
</evidence>
<protein>
    <submittedName>
        <fullName evidence="3">Unnamed protein product</fullName>
    </submittedName>
</protein>
<dbReference type="Proteomes" id="UP001165205">
    <property type="component" value="Unassembled WGS sequence"/>
</dbReference>
<dbReference type="Pfam" id="PF09350">
    <property type="entry name" value="DJC28_CD"/>
    <property type="match status" value="1"/>
</dbReference>
<comment type="caution">
    <text evidence="3">The sequence shown here is derived from an EMBL/GenBank/DDBJ whole genome shotgun (WGS) entry which is preliminary data.</text>
</comment>
<feature type="compositionally biased region" description="Polar residues" evidence="1">
    <location>
        <begin position="219"/>
        <end position="228"/>
    </location>
</feature>
<dbReference type="EMBL" id="BSYA01000020">
    <property type="protein sequence ID" value="GMG25683.1"/>
    <property type="molecule type" value="Genomic_DNA"/>
</dbReference>